<feature type="transmembrane region" description="Helical" evidence="7">
    <location>
        <begin position="23"/>
        <end position="47"/>
    </location>
</feature>
<keyword evidence="9" id="KW-1185">Reference proteome</keyword>
<evidence type="ECO:0000313" key="9">
    <source>
        <dbReference type="Proteomes" id="UP001162164"/>
    </source>
</evidence>
<reference evidence="8" key="1">
    <citation type="journal article" date="2023" name="Insect Mol. Biol.">
        <title>Genome sequencing provides insights into the evolution of gene families encoding plant cell wall-degrading enzymes in longhorned beetles.</title>
        <authorList>
            <person name="Shin N.R."/>
            <person name="Okamura Y."/>
            <person name="Kirsch R."/>
            <person name="Pauchet Y."/>
        </authorList>
    </citation>
    <scope>NUCLEOTIDE SEQUENCE</scope>
    <source>
        <strain evidence="8">MMC_N1</strain>
    </source>
</reference>
<comment type="similarity">
    <text evidence="2 7">Belongs to the XK family.</text>
</comment>
<dbReference type="PANTHER" id="PTHR16024:SF6">
    <property type="entry name" value="XK-RELATED PROTEIN"/>
    <property type="match status" value="1"/>
</dbReference>
<evidence type="ECO:0000256" key="4">
    <source>
        <dbReference type="ARBA" id="ARBA00022692"/>
    </source>
</evidence>
<evidence type="ECO:0000256" key="7">
    <source>
        <dbReference type="RuleBase" id="RU910716"/>
    </source>
</evidence>
<proteinExistence type="inferred from homology"/>
<keyword evidence="5 7" id="KW-1133">Transmembrane helix</keyword>
<dbReference type="Proteomes" id="UP001162164">
    <property type="component" value="Unassembled WGS sequence"/>
</dbReference>
<dbReference type="EMBL" id="JAPWTJ010001520">
    <property type="protein sequence ID" value="KAJ8971149.1"/>
    <property type="molecule type" value="Genomic_DNA"/>
</dbReference>
<feature type="transmembrane region" description="Helical" evidence="7">
    <location>
        <begin position="67"/>
        <end position="85"/>
    </location>
</feature>
<organism evidence="8 9">
    <name type="scientific">Molorchus minor</name>
    <dbReference type="NCBI Taxonomy" id="1323400"/>
    <lineage>
        <taxon>Eukaryota</taxon>
        <taxon>Metazoa</taxon>
        <taxon>Ecdysozoa</taxon>
        <taxon>Arthropoda</taxon>
        <taxon>Hexapoda</taxon>
        <taxon>Insecta</taxon>
        <taxon>Pterygota</taxon>
        <taxon>Neoptera</taxon>
        <taxon>Endopterygota</taxon>
        <taxon>Coleoptera</taxon>
        <taxon>Polyphaga</taxon>
        <taxon>Cucujiformia</taxon>
        <taxon>Chrysomeloidea</taxon>
        <taxon>Cerambycidae</taxon>
        <taxon>Lamiinae</taxon>
        <taxon>Monochamini</taxon>
        <taxon>Molorchus</taxon>
    </lineage>
</organism>
<dbReference type="InterPro" id="IPR018629">
    <property type="entry name" value="XK-rel"/>
</dbReference>
<dbReference type="PANTHER" id="PTHR16024">
    <property type="entry name" value="XK-RELATED PROTEIN"/>
    <property type="match status" value="1"/>
</dbReference>
<sequence>MPPVGIADGAAYTYNPKKMVSRILCISVLASVYPKGTILAILTHWFMMTIWLSCTCANNNFCDHNRLYDFLFYSIFGAVYIFTHVTLVEGPTCLKYSIFYVILFIENTTANLLWALKPDIDITKDDYSIPLVYLNSMPFIFGILFMLLYYKVFHPSTGCKRQQAVSDNL</sequence>
<gene>
    <name evidence="8" type="ORF">NQ317_003439</name>
</gene>
<evidence type="ECO:0000256" key="5">
    <source>
        <dbReference type="ARBA" id="ARBA00022989"/>
    </source>
</evidence>
<dbReference type="InterPro" id="IPR050895">
    <property type="entry name" value="XK-related_scramblase"/>
</dbReference>
<comment type="subcellular location">
    <subcellularLocation>
        <location evidence="1">Cell membrane</location>
        <topology evidence="1">Multi-pass membrane protein</topology>
    </subcellularLocation>
    <subcellularLocation>
        <location evidence="7">Membrane</location>
        <topology evidence="7">Multi-pass membrane protein</topology>
    </subcellularLocation>
</comment>
<evidence type="ECO:0000256" key="2">
    <source>
        <dbReference type="ARBA" id="ARBA00008789"/>
    </source>
</evidence>
<protein>
    <recommendedName>
        <fullName evidence="7">XK-related protein</fullName>
    </recommendedName>
</protein>
<keyword evidence="4 7" id="KW-0812">Transmembrane</keyword>
<evidence type="ECO:0000313" key="8">
    <source>
        <dbReference type="EMBL" id="KAJ8971149.1"/>
    </source>
</evidence>
<comment type="caution">
    <text evidence="8">The sequence shown here is derived from an EMBL/GenBank/DDBJ whole genome shotgun (WGS) entry which is preliminary data.</text>
</comment>
<evidence type="ECO:0000256" key="3">
    <source>
        <dbReference type="ARBA" id="ARBA00022475"/>
    </source>
</evidence>
<keyword evidence="3" id="KW-1003">Cell membrane</keyword>
<feature type="transmembrane region" description="Helical" evidence="7">
    <location>
        <begin position="128"/>
        <end position="150"/>
    </location>
</feature>
<evidence type="ECO:0000256" key="6">
    <source>
        <dbReference type="ARBA" id="ARBA00023136"/>
    </source>
</evidence>
<keyword evidence="6 7" id="KW-0472">Membrane</keyword>
<dbReference type="Pfam" id="PF09815">
    <property type="entry name" value="XK-related"/>
    <property type="match status" value="1"/>
</dbReference>
<accession>A0ABQ9J1L0</accession>
<name>A0ABQ9J1L0_9CUCU</name>
<evidence type="ECO:0000256" key="1">
    <source>
        <dbReference type="ARBA" id="ARBA00004651"/>
    </source>
</evidence>
<feature type="transmembrane region" description="Helical" evidence="7">
    <location>
        <begin position="97"/>
        <end position="116"/>
    </location>
</feature>